<organism evidence="1 2">
    <name type="scientific">Nephila pilipes</name>
    <name type="common">Giant wood spider</name>
    <name type="synonym">Nephila maculata</name>
    <dbReference type="NCBI Taxonomy" id="299642"/>
    <lineage>
        <taxon>Eukaryota</taxon>
        <taxon>Metazoa</taxon>
        <taxon>Ecdysozoa</taxon>
        <taxon>Arthropoda</taxon>
        <taxon>Chelicerata</taxon>
        <taxon>Arachnida</taxon>
        <taxon>Araneae</taxon>
        <taxon>Araneomorphae</taxon>
        <taxon>Entelegynae</taxon>
        <taxon>Araneoidea</taxon>
        <taxon>Nephilidae</taxon>
        <taxon>Nephila</taxon>
    </lineage>
</organism>
<protein>
    <submittedName>
        <fullName evidence="1">Uncharacterized protein</fullName>
    </submittedName>
</protein>
<gene>
    <name evidence="1" type="ORF">NPIL_196191</name>
</gene>
<comment type="caution">
    <text evidence="1">The sequence shown here is derived from an EMBL/GenBank/DDBJ whole genome shotgun (WGS) entry which is preliminary data.</text>
</comment>
<keyword evidence="2" id="KW-1185">Reference proteome</keyword>
<evidence type="ECO:0000313" key="1">
    <source>
        <dbReference type="EMBL" id="GFT68249.1"/>
    </source>
</evidence>
<dbReference type="Proteomes" id="UP000887013">
    <property type="component" value="Unassembled WGS sequence"/>
</dbReference>
<dbReference type="AlphaFoldDB" id="A0A8X6U0S9"/>
<reference evidence="1" key="1">
    <citation type="submission" date="2020-08" db="EMBL/GenBank/DDBJ databases">
        <title>Multicomponent nature underlies the extraordinary mechanical properties of spider dragline silk.</title>
        <authorList>
            <person name="Kono N."/>
            <person name="Nakamura H."/>
            <person name="Mori M."/>
            <person name="Yoshida Y."/>
            <person name="Ohtoshi R."/>
            <person name="Malay A.D."/>
            <person name="Moran D.A.P."/>
            <person name="Tomita M."/>
            <person name="Numata K."/>
            <person name="Arakawa K."/>
        </authorList>
    </citation>
    <scope>NUCLEOTIDE SEQUENCE</scope>
</reference>
<dbReference type="EMBL" id="BMAW01069286">
    <property type="protein sequence ID" value="GFT68249.1"/>
    <property type="molecule type" value="Genomic_DNA"/>
</dbReference>
<name>A0A8X6U0S9_NEPPI</name>
<sequence length="103" mass="11574">MFIRKSVFGLKGPLSGGNSRKDRYVTRMAVKNRTATSHALSKKKMESLGGQNVYTNCPMMVATAWTVGRSCLVFWTEDLPYCLLGFKLLMPLKPRNVVGDDER</sequence>
<evidence type="ECO:0000313" key="2">
    <source>
        <dbReference type="Proteomes" id="UP000887013"/>
    </source>
</evidence>
<proteinExistence type="predicted"/>
<accession>A0A8X6U0S9</accession>